<reference evidence="2" key="2">
    <citation type="journal article" date="2022" name="Microbiol. Resour. Announc.">
        <title>Whole-Genome Sequence of Entomortierella parvispora E1425, a Mucoromycotan Fungus Associated with Burkholderiaceae-Related Endosymbiotic Bacteria.</title>
        <authorList>
            <person name="Herlambang A."/>
            <person name="Guo Y."/>
            <person name="Takashima Y."/>
            <person name="Narisawa K."/>
            <person name="Ohta H."/>
            <person name="Nishizawa T."/>
        </authorList>
    </citation>
    <scope>NUCLEOTIDE SEQUENCE</scope>
    <source>
        <strain evidence="2">E1425</strain>
    </source>
</reference>
<evidence type="ECO:0000256" key="1">
    <source>
        <dbReference type="SAM" id="Phobius"/>
    </source>
</evidence>
<sequence length="169" mass="18841">MTVFTVTRLWIYLQEVHFGLLVSEDHQLSPFECDGDTICGLYWATIFVSIILGFLVIVDAGISPKLGPLEPKAFGSRNRKSSPTVVVVPSVQDQGLAYSIPNPYAMPQSVQMQPQPYYQQSPYSTPPAQLQPAGSYKLEIQGQGYHPQLLAYSQPYSSQGPNVQHQYLY</sequence>
<accession>A0A9P3H8H0</accession>
<dbReference type="OrthoDB" id="2421645at2759"/>
<comment type="caution">
    <text evidence="2">The sequence shown here is derived from an EMBL/GenBank/DDBJ whole genome shotgun (WGS) entry which is preliminary data.</text>
</comment>
<dbReference type="Proteomes" id="UP000827284">
    <property type="component" value="Unassembled WGS sequence"/>
</dbReference>
<feature type="transmembrane region" description="Helical" evidence="1">
    <location>
        <begin position="41"/>
        <end position="62"/>
    </location>
</feature>
<name>A0A9P3H8H0_9FUNG</name>
<keyword evidence="1" id="KW-1133">Transmembrane helix</keyword>
<dbReference type="AlphaFoldDB" id="A0A9P3H8H0"/>
<keyword evidence="1" id="KW-0812">Transmembrane</keyword>
<reference evidence="2" key="1">
    <citation type="submission" date="2021-11" db="EMBL/GenBank/DDBJ databases">
        <authorList>
            <person name="Herlambang A."/>
            <person name="Guo Y."/>
            <person name="Takashima Y."/>
            <person name="Nishizawa T."/>
        </authorList>
    </citation>
    <scope>NUCLEOTIDE SEQUENCE</scope>
    <source>
        <strain evidence="2">E1425</strain>
    </source>
</reference>
<gene>
    <name evidence="2" type="ORF">EMPS_04343</name>
</gene>
<keyword evidence="1" id="KW-0472">Membrane</keyword>
<evidence type="ECO:0000313" key="2">
    <source>
        <dbReference type="EMBL" id="GJJ71986.1"/>
    </source>
</evidence>
<proteinExistence type="predicted"/>
<protein>
    <submittedName>
        <fullName evidence="2">Uncharacterized protein</fullName>
    </submittedName>
</protein>
<evidence type="ECO:0000313" key="3">
    <source>
        <dbReference type="Proteomes" id="UP000827284"/>
    </source>
</evidence>
<keyword evidence="3" id="KW-1185">Reference proteome</keyword>
<dbReference type="EMBL" id="BQFW01000006">
    <property type="protein sequence ID" value="GJJ71986.1"/>
    <property type="molecule type" value="Genomic_DNA"/>
</dbReference>
<organism evidence="2 3">
    <name type="scientific">Entomortierella parvispora</name>
    <dbReference type="NCBI Taxonomy" id="205924"/>
    <lineage>
        <taxon>Eukaryota</taxon>
        <taxon>Fungi</taxon>
        <taxon>Fungi incertae sedis</taxon>
        <taxon>Mucoromycota</taxon>
        <taxon>Mortierellomycotina</taxon>
        <taxon>Mortierellomycetes</taxon>
        <taxon>Mortierellales</taxon>
        <taxon>Mortierellaceae</taxon>
        <taxon>Entomortierella</taxon>
    </lineage>
</organism>